<proteinExistence type="predicted"/>
<dbReference type="OrthoDB" id="3483795at2"/>
<evidence type="ECO:0000313" key="3">
    <source>
        <dbReference type="Proteomes" id="UP000295198"/>
    </source>
</evidence>
<feature type="signal peptide" evidence="1">
    <location>
        <begin position="1"/>
        <end position="26"/>
    </location>
</feature>
<sequence>MRFRVAATVLATTVLLAAGTVSVAEAAAPEQAQPAALGGQSYTKSRAYSSYRMAWVPQFKACLGVYVTATVRATLTVTPIEGGAYHQLHSPRIVNPKMQVTIKKSCDDGAAVKKYHRANTVNYRSYFYGYKCSYNPTFSVAVPWSVGVGITPDCGSKKVAKLGDTQKQARRAYRFKLATDGYAFGWDQRKTDTYPTTLSLCSSVSSYFVLRDTEGADREKAMKKVGFADACVSNKD</sequence>
<name>A0A4Q4ZHE0_9ACTN</name>
<dbReference type="EMBL" id="SDKM01000007">
    <property type="protein sequence ID" value="RYP87268.1"/>
    <property type="molecule type" value="Genomic_DNA"/>
</dbReference>
<reference evidence="2 3" key="1">
    <citation type="submission" date="2019-01" db="EMBL/GenBank/DDBJ databases">
        <title>Nocardioides guangzhouensis sp. nov., an actinobacterium isolated from soil.</title>
        <authorList>
            <person name="Fu Y."/>
            <person name="Cai Y."/>
            <person name="Lin Z."/>
            <person name="Chen P."/>
        </authorList>
    </citation>
    <scope>NUCLEOTIDE SEQUENCE [LARGE SCALE GENOMIC DNA]</scope>
    <source>
        <strain evidence="2 3">130</strain>
    </source>
</reference>
<organism evidence="2 3">
    <name type="scientific">Nocardioides guangzhouensis</name>
    <dbReference type="NCBI Taxonomy" id="2497878"/>
    <lineage>
        <taxon>Bacteria</taxon>
        <taxon>Bacillati</taxon>
        <taxon>Actinomycetota</taxon>
        <taxon>Actinomycetes</taxon>
        <taxon>Propionibacteriales</taxon>
        <taxon>Nocardioidaceae</taxon>
        <taxon>Nocardioides</taxon>
    </lineage>
</organism>
<protein>
    <recommendedName>
        <fullName evidence="4">Secreted protein</fullName>
    </recommendedName>
</protein>
<accession>A0A4Q4ZHE0</accession>
<keyword evidence="3" id="KW-1185">Reference proteome</keyword>
<keyword evidence="1" id="KW-0732">Signal</keyword>
<dbReference type="RefSeq" id="WP_134715438.1">
    <property type="nucleotide sequence ID" value="NZ_SDKM01000007.1"/>
</dbReference>
<dbReference type="Proteomes" id="UP000295198">
    <property type="component" value="Unassembled WGS sequence"/>
</dbReference>
<comment type="caution">
    <text evidence="2">The sequence shown here is derived from an EMBL/GenBank/DDBJ whole genome shotgun (WGS) entry which is preliminary data.</text>
</comment>
<feature type="chain" id="PRO_5021028869" description="Secreted protein" evidence="1">
    <location>
        <begin position="27"/>
        <end position="236"/>
    </location>
</feature>
<gene>
    <name evidence="2" type="ORF">EKO23_06630</name>
</gene>
<evidence type="ECO:0008006" key="4">
    <source>
        <dbReference type="Google" id="ProtNLM"/>
    </source>
</evidence>
<evidence type="ECO:0000256" key="1">
    <source>
        <dbReference type="SAM" id="SignalP"/>
    </source>
</evidence>
<evidence type="ECO:0000313" key="2">
    <source>
        <dbReference type="EMBL" id="RYP87268.1"/>
    </source>
</evidence>
<dbReference type="AlphaFoldDB" id="A0A4Q4ZHE0"/>